<sequence>MQDNAGIRRDASSRCPVIRFEVKIGAGKRHVAAREEMQRLLQQARPISRLRESGSRMSTVVRWKDTLKTAIGNRTWGYRPVLGAAVTDMGLAREGALTFPYRGLSHSHYSGRAVSTLYGGWKPSRRKS</sequence>
<accession>W6MEI7</accession>
<proteinExistence type="predicted"/>
<evidence type="ECO:0000313" key="1">
    <source>
        <dbReference type="EMBL" id="CDI04683.1"/>
    </source>
</evidence>
<gene>
    <name evidence="1" type="ORF">BN873_p20063</name>
</gene>
<dbReference type="Proteomes" id="UP000035760">
    <property type="component" value="Unassembled WGS sequence"/>
</dbReference>
<evidence type="ECO:0000313" key="2">
    <source>
        <dbReference type="Proteomes" id="UP000035760"/>
    </source>
</evidence>
<keyword evidence="2" id="KW-1185">Reference proteome</keyword>
<name>W6MEI7_9GAMM</name>
<dbReference type="EMBL" id="CBTJ020000114">
    <property type="protein sequence ID" value="CDI04683.1"/>
    <property type="molecule type" value="Genomic_DNA"/>
</dbReference>
<comment type="caution">
    <text evidence="1">The sequence shown here is derived from an EMBL/GenBank/DDBJ whole genome shotgun (WGS) entry which is preliminary data.</text>
</comment>
<protein>
    <submittedName>
        <fullName evidence="1">Uncharacterized protein</fullName>
    </submittedName>
</protein>
<reference evidence="1" key="2">
    <citation type="submission" date="2014-03" db="EMBL/GenBank/DDBJ databases">
        <title>Candidatus Competibacter-lineage genomes retrieved from metagenomes reveal functional metabolic diversity.</title>
        <authorList>
            <person name="McIlroy S.J."/>
            <person name="Albertsen M."/>
            <person name="Andresen E.K."/>
            <person name="Saunders A.M."/>
            <person name="Kristiansen R."/>
            <person name="Stokholm-Bjerregaard M."/>
            <person name="Nielsen K.L."/>
            <person name="Nielsen P.H."/>
        </authorList>
    </citation>
    <scope>NUCLEOTIDE SEQUENCE</scope>
    <source>
        <strain evidence="1">Run_A_D11</strain>
    </source>
</reference>
<reference evidence="1" key="1">
    <citation type="submission" date="2013-07" db="EMBL/GenBank/DDBJ databases">
        <authorList>
            <person name="McIlroy S."/>
        </authorList>
    </citation>
    <scope>NUCLEOTIDE SEQUENCE [LARGE SCALE GENOMIC DNA]</scope>
    <source>
        <strain evidence="1">Run_A_D11</strain>
    </source>
</reference>
<dbReference type="AlphaFoldDB" id="W6MEI7"/>
<organism evidence="1 2">
    <name type="scientific">Candidatus Competibacter denitrificans Run_A_D11</name>
    <dbReference type="NCBI Taxonomy" id="1400863"/>
    <lineage>
        <taxon>Bacteria</taxon>
        <taxon>Pseudomonadati</taxon>
        <taxon>Pseudomonadota</taxon>
        <taxon>Gammaproteobacteria</taxon>
        <taxon>Candidatus Competibacteraceae</taxon>
        <taxon>Candidatus Competibacter</taxon>
    </lineage>
</organism>